<keyword evidence="1" id="KW-0808">Transferase</keyword>
<dbReference type="EMBL" id="JACAZH010000087">
    <property type="protein sequence ID" value="KAF7326997.1"/>
    <property type="molecule type" value="Genomic_DNA"/>
</dbReference>
<dbReference type="OrthoDB" id="3038000at2759"/>
<keyword evidence="2" id="KW-1185">Reference proteome</keyword>
<sequence>MSTSDCTESAPYSSAVFPQAGGLTRNAKLVVNSIGSLPSFQGDTRVTEPQTSETSRIFTGKYSETIAMRAVDGLVTNNYYINGGVGGSGGGARDHGTGGSGGAGHGPTVYIGETSRETLSPFQTIRLGDLDLVKELRLDGRSSVVGQRKVTVAMYQGDSAEKEWRRDQAAYESIRHPNILQLYGLVNTKKLYAMVFHNELVPYEQFRGRFEHSPILTTYIWGYCLTEYEEARYYHSSIFQCNPSIYLKVRKQEVLPNSWMRYDAREAYDLSLQLSARPLTSRTMCC</sequence>
<comment type="caution">
    <text evidence="1">The sequence shown here is derived from an EMBL/GenBank/DDBJ whole genome shotgun (WGS) entry which is preliminary data.</text>
</comment>
<gene>
    <name evidence="1" type="ORF">MSAN_02491400</name>
</gene>
<dbReference type="AlphaFoldDB" id="A0A8H6U1S5"/>
<dbReference type="GO" id="GO:0016301">
    <property type="term" value="F:kinase activity"/>
    <property type="evidence" value="ECO:0007669"/>
    <property type="project" value="UniProtKB-KW"/>
</dbReference>
<keyword evidence="1" id="KW-0418">Kinase</keyword>
<evidence type="ECO:0000313" key="1">
    <source>
        <dbReference type="EMBL" id="KAF7326997.1"/>
    </source>
</evidence>
<accession>A0A8H6U1S5</accession>
<organism evidence="1 2">
    <name type="scientific">Mycena sanguinolenta</name>
    <dbReference type="NCBI Taxonomy" id="230812"/>
    <lineage>
        <taxon>Eukaryota</taxon>
        <taxon>Fungi</taxon>
        <taxon>Dikarya</taxon>
        <taxon>Basidiomycota</taxon>
        <taxon>Agaricomycotina</taxon>
        <taxon>Agaricomycetes</taxon>
        <taxon>Agaricomycetidae</taxon>
        <taxon>Agaricales</taxon>
        <taxon>Marasmiineae</taxon>
        <taxon>Mycenaceae</taxon>
        <taxon>Mycena</taxon>
    </lineage>
</organism>
<dbReference type="Proteomes" id="UP000623467">
    <property type="component" value="Unassembled WGS sequence"/>
</dbReference>
<protein>
    <submittedName>
        <fullName evidence="1">Kinase-like protein</fullName>
    </submittedName>
</protein>
<evidence type="ECO:0000313" key="2">
    <source>
        <dbReference type="Proteomes" id="UP000623467"/>
    </source>
</evidence>
<reference evidence="1" key="1">
    <citation type="submission" date="2020-05" db="EMBL/GenBank/DDBJ databases">
        <title>Mycena genomes resolve the evolution of fungal bioluminescence.</title>
        <authorList>
            <person name="Tsai I.J."/>
        </authorList>
    </citation>
    <scope>NUCLEOTIDE SEQUENCE</scope>
    <source>
        <strain evidence="1">160909Yilan</strain>
    </source>
</reference>
<name>A0A8H6U1S5_9AGAR</name>
<proteinExistence type="predicted"/>